<dbReference type="AlphaFoldDB" id="A0A7W2FAC2"/>
<evidence type="ECO:0000256" key="1">
    <source>
        <dbReference type="SAM" id="SignalP"/>
    </source>
</evidence>
<gene>
    <name evidence="2" type="ORF">H3H39_13595</name>
</gene>
<name>A0A7W2FAC2_9BURK</name>
<evidence type="ECO:0000313" key="3">
    <source>
        <dbReference type="Proteomes" id="UP000573499"/>
    </source>
</evidence>
<evidence type="ECO:0000313" key="2">
    <source>
        <dbReference type="EMBL" id="MBA5688078.1"/>
    </source>
</evidence>
<dbReference type="RefSeq" id="WP_182153920.1">
    <property type="nucleotide sequence ID" value="NZ_JACEZU010000006.1"/>
</dbReference>
<proteinExistence type="predicted"/>
<organism evidence="2 3">
    <name type="scientific">Rugamonas apoptosis</name>
    <dbReference type="NCBI Taxonomy" id="2758570"/>
    <lineage>
        <taxon>Bacteria</taxon>
        <taxon>Pseudomonadati</taxon>
        <taxon>Pseudomonadota</taxon>
        <taxon>Betaproteobacteria</taxon>
        <taxon>Burkholderiales</taxon>
        <taxon>Oxalobacteraceae</taxon>
        <taxon>Telluria group</taxon>
        <taxon>Rugamonas</taxon>
    </lineage>
</organism>
<evidence type="ECO:0008006" key="4">
    <source>
        <dbReference type="Google" id="ProtNLM"/>
    </source>
</evidence>
<comment type="caution">
    <text evidence="2">The sequence shown here is derived from an EMBL/GenBank/DDBJ whole genome shotgun (WGS) entry which is preliminary data.</text>
</comment>
<dbReference type="Proteomes" id="UP000573499">
    <property type="component" value="Unassembled WGS sequence"/>
</dbReference>
<keyword evidence="1" id="KW-0732">Signal</keyword>
<sequence>MKIRLSILLAMLLTGAGGAVQAAAVPVVTLDAPQCHASLTAAPCRIGGAPYGLAPAASHPGDSLDGAFAQPGDDLQALDDYAPSPASVQAPAADAAPVPEPAQFLMLLAGVILLGLSSTRQEKYDKFSA</sequence>
<keyword evidence="3" id="KW-1185">Reference proteome</keyword>
<accession>A0A7W2FAC2</accession>
<feature type="signal peptide" evidence="1">
    <location>
        <begin position="1"/>
        <end position="22"/>
    </location>
</feature>
<reference evidence="2 3" key="1">
    <citation type="submission" date="2020-07" db="EMBL/GenBank/DDBJ databases">
        <title>Novel species isolated from subtropical streams in China.</title>
        <authorList>
            <person name="Lu H."/>
        </authorList>
    </citation>
    <scope>NUCLEOTIDE SEQUENCE [LARGE SCALE GENOMIC DNA]</scope>
    <source>
        <strain evidence="2 3">LX47W</strain>
    </source>
</reference>
<dbReference type="EMBL" id="JACEZU010000006">
    <property type="protein sequence ID" value="MBA5688078.1"/>
    <property type="molecule type" value="Genomic_DNA"/>
</dbReference>
<feature type="chain" id="PRO_5030623515" description="PEP-CTERM protein-sorting domain-containing protein" evidence="1">
    <location>
        <begin position="23"/>
        <end position="129"/>
    </location>
</feature>
<protein>
    <recommendedName>
        <fullName evidence="4">PEP-CTERM protein-sorting domain-containing protein</fullName>
    </recommendedName>
</protein>